<gene>
    <name evidence="1" type="ORF">MP_TR7857_c22_g1_i1_g.22430</name>
</gene>
<dbReference type="PANTHER" id="PTHR10992:SF1081">
    <property type="entry name" value="METHYLESTERASE 2-RELATED"/>
    <property type="match status" value="1"/>
</dbReference>
<dbReference type="GO" id="GO:0009696">
    <property type="term" value="P:salicylic acid metabolic process"/>
    <property type="evidence" value="ECO:0007669"/>
    <property type="project" value="TreeGrafter"/>
</dbReference>
<dbReference type="InterPro" id="IPR045889">
    <property type="entry name" value="MES/HNL"/>
</dbReference>
<evidence type="ECO:0000313" key="1">
    <source>
        <dbReference type="EMBL" id="JAU89875.1"/>
    </source>
</evidence>
<reference evidence="1" key="1">
    <citation type="submission" date="2016-07" db="EMBL/GenBank/DDBJ databases">
        <title>De novo transcriptome assembly of four accessions of the metal hyperaccumulator plant Noccaea caerulescens.</title>
        <authorList>
            <person name="Blande D."/>
            <person name="Halimaa P."/>
            <person name="Tervahauta A.I."/>
            <person name="Aarts M.G."/>
            <person name="Karenlampi S.O."/>
        </authorList>
    </citation>
    <scope>NUCLEOTIDE SEQUENCE</scope>
</reference>
<dbReference type="GO" id="GO:0080030">
    <property type="term" value="F:methyl indole-3-acetate esterase activity"/>
    <property type="evidence" value="ECO:0007669"/>
    <property type="project" value="TreeGrafter"/>
</dbReference>
<proteinExistence type="predicted"/>
<dbReference type="SUPFAM" id="SSF53474">
    <property type="entry name" value="alpha/beta-Hydrolases"/>
    <property type="match status" value="1"/>
</dbReference>
<dbReference type="GO" id="GO:0080032">
    <property type="term" value="F:methyl jasmonate esterase activity"/>
    <property type="evidence" value="ECO:0007669"/>
    <property type="project" value="TreeGrafter"/>
</dbReference>
<dbReference type="GO" id="GO:0009694">
    <property type="term" value="P:jasmonic acid metabolic process"/>
    <property type="evidence" value="ECO:0007669"/>
    <property type="project" value="TreeGrafter"/>
</dbReference>
<protein>
    <submittedName>
        <fullName evidence="1">Methylesterase 1</fullName>
    </submittedName>
</protein>
<name>A0A1J3JBT4_NOCCA</name>
<dbReference type="GO" id="GO:0080031">
    <property type="term" value="F:methyl salicylate esterase activity"/>
    <property type="evidence" value="ECO:0007669"/>
    <property type="project" value="TreeGrafter"/>
</dbReference>
<dbReference type="Gene3D" id="3.40.50.1820">
    <property type="entry name" value="alpha/beta hydrolase"/>
    <property type="match status" value="1"/>
</dbReference>
<dbReference type="InterPro" id="IPR029058">
    <property type="entry name" value="AB_hydrolase_fold"/>
</dbReference>
<accession>A0A1J3JBT4</accession>
<dbReference type="PANTHER" id="PTHR10992">
    <property type="entry name" value="METHYLESTERASE FAMILY MEMBER"/>
    <property type="match status" value="1"/>
</dbReference>
<dbReference type="AlphaFoldDB" id="A0A1J3JBT4"/>
<sequence>MPDTKNSPAFVVDKFIQNTPPEAWLGTEFEPYGSEGVAMSLSPKFMKQVMYTLSPKEDLELAVRLKRPGSLFVNELSRQESFSEKGYGSVPRAYIVSKEDKAITEQYQRWMIDNYPTDLVMEMEEADHMPMFSKPELLSDHLMEIAEKFV</sequence>
<organism evidence="1">
    <name type="scientific">Noccaea caerulescens</name>
    <name type="common">Alpine penny-cress</name>
    <name type="synonym">Thlaspi caerulescens</name>
    <dbReference type="NCBI Taxonomy" id="107243"/>
    <lineage>
        <taxon>Eukaryota</taxon>
        <taxon>Viridiplantae</taxon>
        <taxon>Streptophyta</taxon>
        <taxon>Embryophyta</taxon>
        <taxon>Tracheophyta</taxon>
        <taxon>Spermatophyta</taxon>
        <taxon>Magnoliopsida</taxon>
        <taxon>eudicotyledons</taxon>
        <taxon>Gunneridae</taxon>
        <taxon>Pentapetalae</taxon>
        <taxon>rosids</taxon>
        <taxon>malvids</taxon>
        <taxon>Brassicales</taxon>
        <taxon>Brassicaceae</taxon>
        <taxon>Coluteocarpeae</taxon>
        <taxon>Noccaea</taxon>
    </lineage>
</organism>
<dbReference type="EMBL" id="GEVM01016063">
    <property type="protein sequence ID" value="JAU89875.1"/>
    <property type="molecule type" value="Transcribed_RNA"/>
</dbReference>